<reference evidence="7" key="1">
    <citation type="submission" date="2021-12" db="EMBL/GenBank/DDBJ databases">
        <title>Discovery of the Pendulisporaceae a myxobacterial family with distinct sporulation behavior and unique specialized metabolism.</title>
        <authorList>
            <person name="Garcia R."/>
            <person name="Popoff A."/>
            <person name="Bader C.D."/>
            <person name="Loehr J."/>
            <person name="Walesch S."/>
            <person name="Walt C."/>
            <person name="Boldt J."/>
            <person name="Bunk B."/>
            <person name="Haeckl F.J.F.P.J."/>
            <person name="Gunesch A.P."/>
            <person name="Birkelbach J."/>
            <person name="Nuebel U."/>
            <person name="Pietschmann T."/>
            <person name="Bach T."/>
            <person name="Mueller R."/>
        </authorList>
    </citation>
    <scope>NUCLEOTIDE SEQUENCE</scope>
    <source>
        <strain evidence="7">MSr11367</strain>
    </source>
</reference>
<dbReference type="InterPro" id="IPR015422">
    <property type="entry name" value="PyrdxlP-dep_Trfase_small"/>
</dbReference>
<dbReference type="PANTHER" id="PTHR11999">
    <property type="entry name" value="GROUP II PYRIDOXAL-5-PHOSPHATE DECARBOXYLASE"/>
    <property type="match status" value="1"/>
</dbReference>
<keyword evidence="8" id="KW-1185">Reference proteome</keyword>
<evidence type="ECO:0000256" key="4">
    <source>
        <dbReference type="ARBA" id="ARBA00022898"/>
    </source>
</evidence>
<dbReference type="InterPro" id="IPR010977">
    <property type="entry name" value="Aromatic_deC"/>
</dbReference>
<dbReference type="EMBL" id="CP089983">
    <property type="protein sequence ID" value="WXB06847.1"/>
    <property type="molecule type" value="Genomic_DNA"/>
</dbReference>
<comment type="similarity">
    <text evidence="2 6">Belongs to the group II decarboxylase family.</text>
</comment>
<dbReference type="InterPro" id="IPR015421">
    <property type="entry name" value="PyrdxlP-dep_Trfase_major"/>
</dbReference>
<dbReference type="SUPFAM" id="SSF53383">
    <property type="entry name" value="PLP-dependent transferases"/>
    <property type="match status" value="1"/>
</dbReference>
<evidence type="ECO:0000313" key="7">
    <source>
        <dbReference type="EMBL" id="WXB06847.1"/>
    </source>
</evidence>
<sequence>MHKAALQAALDVATRYLDLVADRPVARPVAASALRERLGGSLPNTGEDPAEIVRELARNVDAGLVASAGPRYFGFVIGGSLPAALAADWLTSAWDQNAALYLASPAASVVETVVAEWLLDLLGLPASASVGLVTGGQMANFTGLAAGRDEVLRRLDWDVEERGLAGAPRITAVMGAEAHATIYTALRFLGIGKEQIRVVEADDQGRMRADALRTVLNSCTGPLIVCAQAGCVNTGAFDPLGEIAQLAHARNAWLHVDGAFGLWAAASSSKRSLVAGSAEADSWAVDGHKWLNVPYDCGIAVIRDSAAHARALRNARAAYLVGAVGGERDGQDWGPESSRRARAFPIYAALRSLGRQGVSALVDRCCAHAADLAVRLRTLEGAMVLNDVVLNQVLVRFHPPNAPEVDAGEFTRAVIRRVQEEGTCWLGPTSWRGSTAMRISVSNWQTSAHDMDRTFDSIERAHRAICNTANDATM</sequence>
<keyword evidence="7" id="KW-0808">Transferase</keyword>
<dbReference type="Pfam" id="PF00282">
    <property type="entry name" value="Pyridoxal_deC"/>
    <property type="match status" value="1"/>
</dbReference>
<dbReference type="PANTHER" id="PTHR11999:SF70">
    <property type="entry name" value="MIP05841P"/>
    <property type="match status" value="1"/>
</dbReference>
<evidence type="ECO:0000256" key="2">
    <source>
        <dbReference type="ARBA" id="ARBA00009533"/>
    </source>
</evidence>
<name>A0ABZ2L7F0_9BACT</name>
<comment type="cofactor">
    <cofactor evidence="1 6">
        <name>pyridoxal 5'-phosphate</name>
        <dbReference type="ChEBI" id="CHEBI:597326"/>
    </cofactor>
</comment>
<dbReference type="Gene3D" id="1.20.1340.10">
    <property type="entry name" value="dopa decarboxylase, N-terminal domain"/>
    <property type="match status" value="1"/>
</dbReference>
<keyword evidence="3" id="KW-0210">Decarboxylase</keyword>
<evidence type="ECO:0000313" key="8">
    <source>
        <dbReference type="Proteomes" id="UP001374803"/>
    </source>
</evidence>
<protein>
    <submittedName>
        <fullName evidence="7">Aminotransferase class V-fold PLP-dependent enzyme</fullName>
    </submittedName>
</protein>
<dbReference type="InterPro" id="IPR015424">
    <property type="entry name" value="PyrdxlP-dep_Trfase"/>
</dbReference>
<evidence type="ECO:0000256" key="3">
    <source>
        <dbReference type="ARBA" id="ARBA00022793"/>
    </source>
</evidence>
<dbReference type="RefSeq" id="WP_394836504.1">
    <property type="nucleotide sequence ID" value="NZ_CP089929.1"/>
</dbReference>
<gene>
    <name evidence="7" type="ORF">LVJ94_06315</name>
</gene>
<proteinExistence type="inferred from homology"/>
<dbReference type="Gene3D" id="3.40.640.10">
    <property type="entry name" value="Type I PLP-dependent aspartate aminotransferase-like (Major domain)"/>
    <property type="match status" value="1"/>
</dbReference>
<dbReference type="GO" id="GO:0008483">
    <property type="term" value="F:transaminase activity"/>
    <property type="evidence" value="ECO:0007669"/>
    <property type="project" value="UniProtKB-KW"/>
</dbReference>
<evidence type="ECO:0000256" key="5">
    <source>
        <dbReference type="ARBA" id="ARBA00023239"/>
    </source>
</evidence>
<keyword evidence="4 6" id="KW-0663">Pyridoxal phosphate</keyword>
<keyword evidence="5 6" id="KW-0456">Lyase</keyword>
<dbReference type="Gene3D" id="3.90.1150.10">
    <property type="entry name" value="Aspartate Aminotransferase, domain 1"/>
    <property type="match status" value="1"/>
</dbReference>
<organism evidence="7 8">
    <name type="scientific">Pendulispora rubella</name>
    <dbReference type="NCBI Taxonomy" id="2741070"/>
    <lineage>
        <taxon>Bacteria</taxon>
        <taxon>Pseudomonadati</taxon>
        <taxon>Myxococcota</taxon>
        <taxon>Myxococcia</taxon>
        <taxon>Myxococcales</taxon>
        <taxon>Sorangiineae</taxon>
        <taxon>Pendulisporaceae</taxon>
        <taxon>Pendulispora</taxon>
    </lineage>
</organism>
<accession>A0ABZ2L7F0</accession>
<dbReference type="Proteomes" id="UP001374803">
    <property type="component" value="Chromosome"/>
</dbReference>
<evidence type="ECO:0000256" key="6">
    <source>
        <dbReference type="RuleBase" id="RU000382"/>
    </source>
</evidence>
<keyword evidence="7" id="KW-0032">Aminotransferase</keyword>
<dbReference type="InterPro" id="IPR002129">
    <property type="entry name" value="PyrdxlP-dep_de-COase"/>
</dbReference>
<evidence type="ECO:0000256" key="1">
    <source>
        <dbReference type="ARBA" id="ARBA00001933"/>
    </source>
</evidence>